<dbReference type="Gene3D" id="3.90.1640.30">
    <property type="match status" value="1"/>
</dbReference>
<dbReference type="InterPro" id="IPR038763">
    <property type="entry name" value="DHH_sf"/>
</dbReference>
<dbReference type="InterPro" id="IPR027417">
    <property type="entry name" value="P-loop_NTPase"/>
</dbReference>
<dbReference type="Gene3D" id="3.10.310.30">
    <property type="match status" value="1"/>
</dbReference>
<feature type="domain" description="DDH" evidence="6">
    <location>
        <begin position="78"/>
        <end position="226"/>
    </location>
</feature>
<dbReference type="eggNOG" id="COG0608">
    <property type="taxonomic scope" value="Bacteria"/>
</dbReference>
<dbReference type="InterPro" id="IPR001667">
    <property type="entry name" value="DDH_dom"/>
</dbReference>
<reference evidence="10" key="1">
    <citation type="journal article" date="2010" name="Environ. Microbiol.">
        <title>The genome of Syntrophomonas wolfei: new insights into syntrophic metabolism and biohydrogen production.</title>
        <authorList>
            <person name="Sieber J.R."/>
            <person name="Sims D.R."/>
            <person name="Han C."/>
            <person name="Kim E."/>
            <person name="Lykidis A."/>
            <person name="Lapidus A.L."/>
            <person name="McDonnald E."/>
            <person name="Rohlin L."/>
            <person name="Culley D.E."/>
            <person name="Gunsalus R."/>
            <person name="McInerney M.J."/>
        </authorList>
    </citation>
    <scope>NUCLEOTIDE SEQUENCE [LARGE SCALE GENOMIC DNA]</scope>
    <source>
        <strain evidence="10">DSM 2245B / Goettingen</strain>
    </source>
</reference>
<evidence type="ECO:0000313" key="10">
    <source>
        <dbReference type="Proteomes" id="UP000001968"/>
    </source>
</evidence>
<keyword evidence="5 9" id="KW-0269">Exonuclease</keyword>
<evidence type="ECO:0000259" key="8">
    <source>
        <dbReference type="Pfam" id="PF17768"/>
    </source>
</evidence>
<dbReference type="Proteomes" id="UP000001968">
    <property type="component" value="Chromosome"/>
</dbReference>
<evidence type="ECO:0000256" key="2">
    <source>
        <dbReference type="ARBA" id="ARBA00019841"/>
    </source>
</evidence>
<dbReference type="PANTHER" id="PTHR30255:SF2">
    <property type="entry name" value="SINGLE-STRANDED-DNA-SPECIFIC EXONUCLEASE RECJ"/>
    <property type="match status" value="1"/>
</dbReference>
<dbReference type="SUPFAM" id="SSF64182">
    <property type="entry name" value="DHH phosphoesterases"/>
    <property type="match status" value="1"/>
</dbReference>
<keyword evidence="4" id="KW-0378">Hydrolase</keyword>
<dbReference type="PANTHER" id="PTHR30255">
    <property type="entry name" value="SINGLE-STRANDED-DNA-SPECIFIC EXONUCLEASE RECJ"/>
    <property type="match status" value="1"/>
</dbReference>
<protein>
    <recommendedName>
        <fullName evidence="2">Single-stranded-DNA-specific exonuclease RecJ</fullName>
    </recommendedName>
</protein>
<dbReference type="Pfam" id="PF17768">
    <property type="entry name" value="RecJ_OB"/>
    <property type="match status" value="1"/>
</dbReference>
<sequence>MRNWINGKYDETIVEKIAEELGISCLLARILVKRGISETEEANRFLYGKLEDLNDPFQLKDMDLAVARIEQAIAAGEKIVVYGDYDVDGVCSIVILLECLQLLGANCSYYVPDRFLEGYGLNSDAIEKLASEGCQLLITVDCGISSLAEGQLACDLGMDLIITDHHRPLDKLPPAVAIINPKLGGGAGSSDLAGAGVAFNLAAALWRGRMEQEKLYNWLELVALATVADIVPLRSDNRIMVKYGLKKIGQTSRKGLRALLRETALEGKNLRTWHIAFVLGPRLNSAGRLNSARNSIELLLAQDEKRAASMAAFLCRVNEERKRIEETIFREAVAEIEQHIDLEKDPILLLGGEKWHDGVIGIVASRLNEHYRRPCILISWEGDCGRGSARSIAGIDIFAALDYASGFLQQFGGHKMAAGLRLERRNFPAFKEKILEWAATQELSSLKPSERKIDAEIKPADINEALLKELELLQPCGEGNPVPLFLLRQVSINSAALIGKGREHFKIKTEPDELEGIAFNQAQYMELPWRNSCQDLLFELTENEYQGRKRIQLKVKDMKCSFMPDRIGTAQDSLQRAAELLAASMEELKKGRPVLFIYPTSRILKRSLVVLENYFQRTALQALHGLMNIGERRETVNMFRQGRPRIYLMTRAYCRYYLRKNPFPQNLRLVLELWGGKLKELEYNREIRWEALYPPTAELCWQRTERVMDSSSPTWIYTNRKRTVESLRQRWPQAVVQTGIRELEQLRSLYHSGLKAGASVFLSDGVFAGIFPRNRLNARLFFADVPFSIYEAFSVRGQMAAGSEEPVAALFDNQDIKSNWDYLNQAYPDLAEIKAWLRQLIDLRQNPIYLDLNNWPVTVERFPRGKLLSVLLILSDLDLCRWRKEGSIIEIKLHKPDSSTINLANSPYYLEGQAEKKHYQNLASQIEKSLKW</sequence>
<dbReference type="GO" id="GO:0003676">
    <property type="term" value="F:nucleic acid binding"/>
    <property type="evidence" value="ECO:0007669"/>
    <property type="project" value="InterPro"/>
</dbReference>
<dbReference type="AlphaFoldDB" id="Q0AYS8"/>
<gene>
    <name evidence="9" type="ordered locus">Swol_0805</name>
</gene>
<feature type="domain" description="DHHA1" evidence="7">
    <location>
        <begin position="351"/>
        <end position="439"/>
    </location>
</feature>
<evidence type="ECO:0000256" key="5">
    <source>
        <dbReference type="ARBA" id="ARBA00022839"/>
    </source>
</evidence>
<dbReference type="STRING" id="335541.Swol_0805"/>
<feature type="domain" description="RecJ OB" evidence="8">
    <location>
        <begin position="453"/>
        <end position="557"/>
    </location>
</feature>
<dbReference type="InterPro" id="IPR041122">
    <property type="entry name" value="RecJ_OB"/>
</dbReference>
<dbReference type="HOGENOM" id="CLU_009736_3_3_9"/>
<keyword evidence="10" id="KW-1185">Reference proteome</keyword>
<proteinExistence type="inferred from homology"/>
<dbReference type="InterPro" id="IPR003156">
    <property type="entry name" value="DHHA1_dom"/>
</dbReference>
<dbReference type="GO" id="GO:0006310">
    <property type="term" value="P:DNA recombination"/>
    <property type="evidence" value="ECO:0007669"/>
    <property type="project" value="InterPro"/>
</dbReference>
<dbReference type="GO" id="GO:0008409">
    <property type="term" value="F:5'-3' exonuclease activity"/>
    <property type="evidence" value="ECO:0007669"/>
    <property type="project" value="InterPro"/>
</dbReference>
<name>Q0AYS8_SYNWW</name>
<evidence type="ECO:0000256" key="3">
    <source>
        <dbReference type="ARBA" id="ARBA00022722"/>
    </source>
</evidence>
<keyword evidence="3" id="KW-0540">Nuclease</keyword>
<dbReference type="InterPro" id="IPR004610">
    <property type="entry name" value="RecJ"/>
</dbReference>
<dbReference type="EMBL" id="CP000448">
    <property type="protein sequence ID" value="ABI68126.1"/>
    <property type="molecule type" value="Genomic_DNA"/>
</dbReference>
<evidence type="ECO:0000313" key="9">
    <source>
        <dbReference type="EMBL" id="ABI68126.1"/>
    </source>
</evidence>
<evidence type="ECO:0000259" key="6">
    <source>
        <dbReference type="Pfam" id="PF01368"/>
    </source>
</evidence>
<accession>Q0AYS8</accession>
<dbReference type="Pfam" id="PF01368">
    <property type="entry name" value="DHH"/>
    <property type="match status" value="1"/>
</dbReference>
<dbReference type="InterPro" id="IPR051673">
    <property type="entry name" value="SSDNA_exonuclease_RecJ"/>
</dbReference>
<evidence type="ECO:0000256" key="1">
    <source>
        <dbReference type="ARBA" id="ARBA00005915"/>
    </source>
</evidence>
<evidence type="ECO:0000256" key="4">
    <source>
        <dbReference type="ARBA" id="ARBA00022801"/>
    </source>
</evidence>
<dbReference type="KEGG" id="swo:Swol_0805"/>
<evidence type="ECO:0000259" key="7">
    <source>
        <dbReference type="Pfam" id="PF02272"/>
    </source>
</evidence>
<dbReference type="GO" id="GO:0006281">
    <property type="term" value="P:DNA repair"/>
    <property type="evidence" value="ECO:0007669"/>
    <property type="project" value="InterPro"/>
</dbReference>
<dbReference type="Pfam" id="PF02272">
    <property type="entry name" value="DHHA1"/>
    <property type="match status" value="1"/>
</dbReference>
<dbReference type="NCBIfam" id="TIGR00644">
    <property type="entry name" value="recJ"/>
    <property type="match status" value="1"/>
</dbReference>
<comment type="similarity">
    <text evidence="1">Belongs to the RecJ family.</text>
</comment>
<dbReference type="SUPFAM" id="SSF52540">
    <property type="entry name" value="P-loop containing nucleoside triphosphate hydrolases"/>
    <property type="match status" value="1"/>
</dbReference>
<organism evidence="9 10">
    <name type="scientific">Syntrophomonas wolfei subsp. wolfei (strain DSM 2245B / Goettingen)</name>
    <dbReference type="NCBI Taxonomy" id="335541"/>
    <lineage>
        <taxon>Bacteria</taxon>
        <taxon>Bacillati</taxon>
        <taxon>Bacillota</taxon>
        <taxon>Clostridia</taxon>
        <taxon>Eubacteriales</taxon>
        <taxon>Syntrophomonadaceae</taxon>
        <taxon>Syntrophomonas</taxon>
    </lineage>
</organism>